<proteinExistence type="predicted"/>
<protein>
    <submittedName>
        <fullName evidence="2">Probable inactive purple acid phosphatase 29</fullName>
    </submittedName>
</protein>
<dbReference type="Proteomes" id="UP001642464">
    <property type="component" value="Unassembled WGS sequence"/>
</dbReference>
<name>A0ABP0K6A7_9DINO</name>
<dbReference type="InterPro" id="IPR029052">
    <property type="entry name" value="Metallo-depent_PP-like"/>
</dbReference>
<sequence length="367" mass="41119">MASTDMQDIGHVQLAAPADGDEIGLRIATFTDLHQWPRGVKEFKARGRVIDFDKEGYSAEKNIELMEHVLERSSPDLVVFTGDILDGRPCKGMAPEKMNEVMMDVLEPVLKRDIPWTYIPGNHDDDDSPWTRQDLLKIYQLPLCVSAKATTFNHTMTIGRGTEPSATDSVRLWLFDSGTNSPDPKLRYTTFSDASVRGYTELSESGKLAPSATGLAFFHIPLPEYENLDPLVGKNGLFEAALKGGKVPFPFNFRPMSDLVEVLGKDRVVGCSKLNSGIFEAFRKQGNILATFCGHDHHSDFVARRDNIYLCYNRCGSYTPPSDWEGAGGPLKFDHGSRIIHFKGADQLWTWNCTFKQDSEDLFHLKH</sequence>
<accession>A0ABP0K6A7</accession>
<evidence type="ECO:0000313" key="3">
    <source>
        <dbReference type="Proteomes" id="UP001642464"/>
    </source>
</evidence>
<dbReference type="PANTHER" id="PTHR32440:SF11">
    <property type="entry name" value="METALLOPHOSPHOESTERASE DOMAIN-CONTAINING PROTEIN"/>
    <property type="match status" value="1"/>
</dbReference>
<dbReference type="PANTHER" id="PTHR32440">
    <property type="entry name" value="PHOSPHATASE DCR2-RELATED-RELATED"/>
    <property type="match status" value="1"/>
</dbReference>
<feature type="domain" description="Calcineurin-like phosphoesterase" evidence="1">
    <location>
        <begin position="25"/>
        <end position="223"/>
    </location>
</feature>
<dbReference type="EMBL" id="CAXAMM010009958">
    <property type="protein sequence ID" value="CAK9021828.1"/>
    <property type="molecule type" value="Genomic_DNA"/>
</dbReference>
<comment type="caution">
    <text evidence="2">The sequence shown here is derived from an EMBL/GenBank/DDBJ whole genome shotgun (WGS) entry which is preliminary data.</text>
</comment>
<dbReference type="Pfam" id="PF00149">
    <property type="entry name" value="Metallophos"/>
    <property type="match status" value="1"/>
</dbReference>
<dbReference type="Gene3D" id="3.60.21.10">
    <property type="match status" value="1"/>
</dbReference>
<dbReference type="SUPFAM" id="SSF56300">
    <property type="entry name" value="Metallo-dependent phosphatases"/>
    <property type="match status" value="1"/>
</dbReference>
<dbReference type="InterPro" id="IPR004843">
    <property type="entry name" value="Calcineurin-like_PHP"/>
</dbReference>
<keyword evidence="3" id="KW-1185">Reference proteome</keyword>
<evidence type="ECO:0000259" key="1">
    <source>
        <dbReference type="Pfam" id="PF00149"/>
    </source>
</evidence>
<gene>
    <name evidence="2" type="ORF">SCF082_LOCUS15510</name>
</gene>
<organism evidence="2 3">
    <name type="scientific">Durusdinium trenchii</name>
    <dbReference type="NCBI Taxonomy" id="1381693"/>
    <lineage>
        <taxon>Eukaryota</taxon>
        <taxon>Sar</taxon>
        <taxon>Alveolata</taxon>
        <taxon>Dinophyceae</taxon>
        <taxon>Suessiales</taxon>
        <taxon>Symbiodiniaceae</taxon>
        <taxon>Durusdinium</taxon>
    </lineage>
</organism>
<reference evidence="2 3" key="1">
    <citation type="submission" date="2024-02" db="EMBL/GenBank/DDBJ databases">
        <authorList>
            <person name="Chen Y."/>
            <person name="Shah S."/>
            <person name="Dougan E. K."/>
            <person name="Thang M."/>
            <person name="Chan C."/>
        </authorList>
    </citation>
    <scope>NUCLEOTIDE SEQUENCE [LARGE SCALE GENOMIC DNA]</scope>
</reference>
<evidence type="ECO:0000313" key="2">
    <source>
        <dbReference type="EMBL" id="CAK9021828.1"/>
    </source>
</evidence>